<evidence type="ECO:0000256" key="2">
    <source>
        <dbReference type="ARBA" id="ARBA00022679"/>
    </source>
</evidence>
<organism evidence="4 5">
    <name type="scientific">Blautia ammoniilytica</name>
    <dbReference type="NCBI Taxonomy" id="2981782"/>
    <lineage>
        <taxon>Bacteria</taxon>
        <taxon>Bacillati</taxon>
        <taxon>Bacillota</taxon>
        <taxon>Clostridia</taxon>
        <taxon>Lachnospirales</taxon>
        <taxon>Lachnospiraceae</taxon>
        <taxon>Blautia</taxon>
    </lineage>
</organism>
<proteinExistence type="predicted"/>
<comment type="caution">
    <text evidence="4">The sequence shown here is derived from an EMBL/GenBank/DDBJ whole genome shotgun (WGS) entry which is preliminary data.</text>
</comment>
<accession>A0ABT2TQV5</accession>
<dbReference type="Pfam" id="PF00535">
    <property type="entry name" value="Glycos_transf_2"/>
    <property type="match status" value="1"/>
</dbReference>
<gene>
    <name evidence="4" type="ORF">OCV61_04155</name>
</gene>
<name>A0ABT2TQV5_9FIRM</name>
<protein>
    <submittedName>
        <fullName evidence="4">Glycosyltransferase</fullName>
        <ecNumber evidence="4">2.4.-.-</ecNumber>
    </submittedName>
</protein>
<keyword evidence="1 4" id="KW-0328">Glycosyltransferase</keyword>
<evidence type="ECO:0000313" key="4">
    <source>
        <dbReference type="EMBL" id="MCU6764600.1"/>
    </source>
</evidence>
<keyword evidence="2 4" id="KW-0808">Transferase</keyword>
<dbReference type="InterPro" id="IPR029044">
    <property type="entry name" value="Nucleotide-diphossugar_trans"/>
</dbReference>
<dbReference type="EMBL" id="JAOQJL010000006">
    <property type="protein sequence ID" value="MCU6764600.1"/>
    <property type="molecule type" value="Genomic_DNA"/>
</dbReference>
<dbReference type="Proteomes" id="UP001652409">
    <property type="component" value="Unassembled WGS sequence"/>
</dbReference>
<dbReference type="GO" id="GO:0016757">
    <property type="term" value="F:glycosyltransferase activity"/>
    <property type="evidence" value="ECO:0007669"/>
    <property type="project" value="UniProtKB-KW"/>
</dbReference>
<dbReference type="SUPFAM" id="SSF53448">
    <property type="entry name" value="Nucleotide-diphospho-sugar transferases"/>
    <property type="match status" value="1"/>
</dbReference>
<dbReference type="InterPro" id="IPR001173">
    <property type="entry name" value="Glyco_trans_2-like"/>
</dbReference>
<evidence type="ECO:0000256" key="1">
    <source>
        <dbReference type="ARBA" id="ARBA00022676"/>
    </source>
</evidence>
<sequence length="330" mass="38268">MPEVSIIIPVYNNEQYIEKCIQSVLNQTFENFEVIVINDGSTDKSGEILEKLNREDSRIFLIEQKNQGVAVARNRGMNKATGKYITFVDGDDYLKNNYIEKIYNLAEKEKLDMVICGLTYVDEGGKELERIVPGVYKRMENEEWTFRISAVCSHLYRRELWKKYDVHFQSGERGEDMPISLFFSAVCPRINTIPECGYYYVQHESSARHNFKGLEKYSLPYKGLDATLTKVWEVGMANSPEFFELFVLRILATCLFQLALGASKEKTRELCDYINTTVESYFPHYWKNSKARLTAEVDIPFTQKAAVKALMILIKTRLLPLFGWLISNKR</sequence>
<dbReference type="PANTHER" id="PTHR22916">
    <property type="entry name" value="GLYCOSYLTRANSFERASE"/>
    <property type="match status" value="1"/>
</dbReference>
<evidence type="ECO:0000313" key="5">
    <source>
        <dbReference type="Proteomes" id="UP001652409"/>
    </source>
</evidence>
<dbReference type="EC" id="2.4.-.-" evidence="4"/>
<reference evidence="4 5" key="1">
    <citation type="journal article" date="2021" name="ISME Commun">
        <title>Automated analysis of genomic sequences facilitates high-throughput and comprehensive description of bacteria.</title>
        <authorList>
            <person name="Hitch T.C.A."/>
        </authorList>
    </citation>
    <scope>NUCLEOTIDE SEQUENCE [LARGE SCALE GENOMIC DNA]</scope>
    <source>
        <strain evidence="4 5">Sanger_23</strain>
    </source>
</reference>
<keyword evidence="5" id="KW-1185">Reference proteome</keyword>
<dbReference type="CDD" id="cd00761">
    <property type="entry name" value="Glyco_tranf_GTA_type"/>
    <property type="match status" value="1"/>
</dbReference>
<feature type="domain" description="Glycosyltransferase 2-like" evidence="3">
    <location>
        <begin position="5"/>
        <end position="163"/>
    </location>
</feature>
<dbReference type="Gene3D" id="3.90.550.10">
    <property type="entry name" value="Spore Coat Polysaccharide Biosynthesis Protein SpsA, Chain A"/>
    <property type="match status" value="1"/>
</dbReference>
<evidence type="ECO:0000259" key="3">
    <source>
        <dbReference type="Pfam" id="PF00535"/>
    </source>
</evidence>
<dbReference type="RefSeq" id="WP_158420799.1">
    <property type="nucleotide sequence ID" value="NZ_JAOQJL010000006.1"/>
</dbReference>
<dbReference type="PANTHER" id="PTHR22916:SF51">
    <property type="entry name" value="GLYCOSYLTRANSFERASE EPSH-RELATED"/>
    <property type="match status" value="1"/>
</dbReference>